<gene>
    <name evidence="1" type="ORF">M5K25_016597</name>
</gene>
<dbReference type="Proteomes" id="UP001552299">
    <property type="component" value="Unassembled WGS sequence"/>
</dbReference>
<organism evidence="1 2">
    <name type="scientific">Dendrobium thyrsiflorum</name>
    <name type="common">Pinecone-like raceme dendrobium</name>
    <name type="synonym">Orchid</name>
    <dbReference type="NCBI Taxonomy" id="117978"/>
    <lineage>
        <taxon>Eukaryota</taxon>
        <taxon>Viridiplantae</taxon>
        <taxon>Streptophyta</taxon>
        <taxon>Embryophyta</taxon>
        <taxon>Tracheophyta</taxon>
        <taxon>Spermatophyta</taxon>
        <taxon>Magnoliopsida</taxon>
        <taxon>Liliopsida</taxon>
        <taxon>Asparagales</taxon>
        <taxon>Orchidaceae</taxon>
        <taxon>Epidendroideae</taxon>
        <taxon>Malaxideae</taxon>
        <taxon>Dendrobiinae</taxon>
        <taxon>Dendrobium</taxon>
    </lineage>
</organism>
<dbReference type="EMBL" id="JANQDX010000013">
    <property type="protein sequence ID" value="KAL0913158.1"/>
    <property type="molecule type" value="Genomic_DNA"/>
</dbReference>
<comment type="caution">
    <text evidence="1">The sequence shown here is derived from an EMBL/GenBank/DDBJ whole genome shotgun (WGS) entry which is preliminary data.</text>
</comment>
<name>A0ABD0UK53_DENTH</name>
<dbReference type="AlphaFoldDB" id="A0ABD0UK53"/>
<sequence length="90" mass="9685">MLFRRNFISLTASPSVVNSAAAAQPSDLKLRTRRQVVDWLSLLVSDLAKKVMRGIALALSGPSDAFDGEITGESSWAMHLIGSSTLQIDP</sequence>
<reference evidence="1 2" key="1">
    <citation type="journal article" date="2024" name="Plant Biotechnol. J.">
        <title>Dendrobium thyrsiflorum genome and its molecular insights into genes involved in important horticultural traits.</title>
        <authorList>
            <person name="Chen B."/>
            <person name="Wang J.Y."/>
            <person name="Zheng P.J."/>
            <person name="Li K.L."/>
            <person name="Liang Y.M."/>
            <person name="Chen X.F."/>
            <person name="Zhang C."/>
            <person name="Zhao X."/>
            <person name="He X."/>
            <person name="Zhang G.Q."/>
            <person name="Liu Z.J."/>
            <person name="Xu Q."/>
        </authorList>
    </citation>
    <scope>NUCLEOTIDE SEQUENCE [LARGE SCALE GENOMIC DNA]</scope>
    <source>
        <strain evidence="1">GZMU011</strain>
    </source>
</reference>
<evidence type="ECO:0000313" key="2">
    <source>
        <dbReference type="Proteomes" id="UP001552299"/>
    </source>
</evidence>
<accession>A0ABD0UK53</accession>
<keyword evidence="2" id="KW-1185">Reference proteome</keyword>
<protein>
    <submittedName>
        <fullName evidence="1">Uncharacterized protein</fullName>
    </submittedName>
</protein>
<proteinExistence type="predicted"/>
<evidence type="ECO:0000313" key="1">
    <source>
        <dbReference type="EMBL" id="KAL0913158.1"/>
    </source>
</evidence>